<dbReference type="SUPFAM" id="SSF50965">
    <property type="entry name" value="Galactose oxidase, central domain"/>
    <property type="match status" value="1"/>
</dbReference>
<evidence type="ECO:0000313" key="3">
    <source>
        <dbReference type="EMBL" id="MDY8110578.1"/>
    </source>
</evidence>
<dbReference type="InterPro" id="IPR036514">
    <property type="entry name" value="SGNH_hydro_sf"/>
</dbReference>
<dbReference type="RefSeq" id="WP_322188281.1">
    <property type="nucleotide sequence ID" value="NZ_JAXLPB010000005.1"/>
</dbReference>
<accession>A0ABU5I5B1</accession>
<dbReference type="InterPro" id="IPR037293">
    <property type="entry name" value="Gal_Oxidase_central_sf"/>
</dbReference>
<protein>
    <submittedName>
        <fullName evidence="3">GDSL-type esterase/lipase family protein</fullName>
    </submittedName>
</protein>
<dbReference type="InterPro" id="IPR014756">
    <property type="entry name" value="Ig_E-set"/>
</dbReference>
<dbReference type="EMBL" id="JAXLPB010000005">
    <property type="protein sequence ID" value="MDY8110578.1"/>
    <property type="molecule type" value="Genomic_DNA"/>
</dbReference>
<dbReference type="PANTHER" id="PTHR32208">
    <property type="entry name" value="SECRETED PROTEIN-RELATED"/>
    <property type="match status" value="1"/>
</dbReference>
<dbReference type="SUPFAM" id="SSF51120">
    <property type="entry name" value="beta-Roll"/>
    <property type="match status" value="3"/>
</dbReference>
<dbReference type="InterPro" id="IPR013830">
    <property type="entry name" value="SGNH_hydro"/>
</dbReference>
<dbReference type="Gene3D" id="2.150.10.10">
    <property type="entry name" value="Serralysin-like metalloprotease, C-terminal"/>
    <property type="match status" value="3"/>
</dbReference>
<dbReference type="Pfam" id="PF09118">
    <property type="entry name" value="GO-like_E_set"/>
    <property type="match status" value="1"/>
</dbReference>
<organism evidence="3 4">
    <name type="scientific">Fulvimarina uroteuthidis</name>
    <dbReference type="NCBI Taxonomy" id="3098149"/>
    <lineage>
        <taxon>Bacteria</taxon>
        <taxon>Pseudomonadati</taxon>
        <taxon>Pseudomonadota</taxon>
        <taxon>Alphaproteobacteria</taxon>
        <taxon>Hyphomicrobiales</taxon>
        <taxon>Aurantimonadaceae</taxon>
        <taxon>Fulvimarina</taxon>
    </lineage>
</organism>
<dbReference type="SUPFAM" id="SSF81296">
    <property type="entry name" value="E set domains"/>
    <property type="match status" value="1"/>
</dbReference>
<keyword evidence="4" id="KW-1185">Reference proteome</keyword>
<dbReference type="Pfam" id="PF00353">
    <property type="entry name" value="HemolysinCabind"/>
    <property type="match status" value="4"/>
</dbReference>
<dbReference type="InterPro" id="IPR011043">
    <property type="entry name" value="Gal_Oxase/kelch_b-propeller"/>
</dbReference>
<feature type="domain" description="SGNH hydrolase-type esterase" evidence="2">
    <location>
        <begin position="550"/>
        <end position="708"/>
    </location>
</feature>
<reference evidence="3 4" key="1">
    <citation type="submission" date="2023-12" db="EMBL/GenBank/DDBJ databases">
        <title>Description of Novel Strain Fulvimarina sp. 2208YS6-2-32 isolated from Uroteuthis (Photololigo) edulis.</title>
        <authorList>
            <person name="Park J.-S."/>
        </authorList>
    </citation>
    <scope>NUCLEOTIDE SEQUENCE [LARGE SCALE GENOMIC DNA]</scope>
    <source>
        <strain evidence="3 4">2208YS6-2-32</strain>
    </source>
</reference>
<dbReference type="CDD" id="cd02851">
    <property type="entry name" value="E_set_GO_C"/>
    <property type="match status" value="1"/>
</dbReference>
<proteinExistence type="predicted"/>
<dbReference type="PANTHER" id="PTHR32208:SF56">
    <property type="entry name" value="GALACTOSE OXIDASE-RELATED"/>
    <property type="match status" value="1"/>
</dbReference>
<dbReference type="Gene3D" id="3.40.50.1110">
    <property type="entry name" value="SGNH hydrolase"/>
    <property type="match status" value="1"/>
</dbReference>
<dbReference type="InterPro" id="IPR011049">
    <property type="entry name" value="Serralysin-like_metalloprot_C"/>
</dbReference>
<dbReference type="InterPro" id="IPR015202">
    <property type="entry name" value="GO-like_E_set"/>
</dbReference>
<dbReference type="Gene3D" id="2.60.40.10">
    <property type="entry name" value="Immunoglobulins"/>
    <property type="match status" value="1"/>
</dbReference>
<evidence type="ECO:0000259" key="1">
    <source>
        <dbReference type="Pfam" id="PF09118"/>
    </source>
</evidence>
<comment type="caution">
    <text evidence="3">The sequence shown here is derived from an EMBL/GenBank/DDBJ whole genome shotgun (WGS) entry which is preliminary data.</text>
</comment>
<feature type="domain" description="Galactose oxidase-like Early set" evidence="1">
    <location>
        <begin position="391"/>
        <end position="486"/>
    </location>
</feature>
<evidence type="ECO:0000313" key="4">
    <source>
        <dbReference type="Proteomes" id="UP001294412"/>
    </source>
</evidence>
<dbReference type="InterPro" id="IPR001343">
    <property type="entry name" value="Hemolysn_Ca-bd"/>
</dbReference>
<dbReference type="Pfam" id="PF13472">
    <property type="entry name" value="Lipase_GDSL_2"/>
    <property type="match status" value="1"/>
</dbReference>
<gene>
    <name evidence="3" type="ORF">U0C82_15655</name>
</gene>
<dbReference type="Proteomes" id="UP001294412">
    <property type="component" value="Unassembled WGS sequence"/>
</dbReference>
<dbReference type="Gene3D" id="2.130.10.80">
    <property type="entry name" value="Galactose oxidase/kelch, beta-propeller"/>
    <property type="match status" value="1"/>
</dbReference>
<name>A0ABU5I5B1_9HYPH</name>
<dbReference type="InterPro" id="IPR013783">
    <property type="entry name" value="Ig-like_fold"/>
</dbReference>
<dbReference type="PRINTS" id="PR00313">
    <property type="entry name" value="CABNDNGRPT"/>
</dbReference>
<sequence>MATTSSASNISVSGQWQPLIDWPIMAIHSVITQDGLLLTFGTDKSGAQGATMYHDLYDPLTGSHVLLDHHMHTPTDVFCSAALIVPGSDRILMAGGDARPLGFTNGPVNDSNLFYGGMGHMMSDPSGDMATPRWYPSQVSLEDGRILVIGGTGSTDGVPEIYTPGIGWSRLEGAADPDMIQVLDDDVYATAVVATYYPRIFTHTDGSVFYFANGVGGNGTLDLMRLDPNGEGSVEIIAYLPFTPDWEAPVVMYAPDKVLIHDYDNGLWTLDMSGPSPVFDRVGAFETSRSWSNMTVMADGRVLINGGSSTHFTEEGAVLTAAIWDPDTGTLTEVGAEEQPRLYHSTGILLTDGTILSSGGGASTLSENDYLDGQIYRPGYLFNKDGTPADRPEILSAPERIASDGTLTISVDDPSAIGKITFVKSGAVTHSFNMETRALTLDFTVGSDGRITVPLPGVEGGASPGSWMLFVWDKDGHPSIAEMVAVDPLIETSATAPAGDLLLNGSLETAHASDGRATTDFLFGWQVENGTVEIVGQSGFDAPAAPKIVAFGDSLFDNYGVPAANGFVARLGSALSLGGQIGTIVEAAVTGDTTAAARARIKDAVPQDADIVVVALGGNDMLQGIAPSIIEANLSAIVETLLAGGQSVVLAGVGAPAGSAPSYALAVDQVYQTVAARHGVPLVADLLAGTNPGNGTLLPDGIHPNGVGIAKMVDNLLPALTQILTAKAFSSNDLDGEGAVVMDGNDGMLSQSVQTEAGQTYRLEFNLGEIGAGSRTALDILWNGELVTRLAATAGAERVALTVSGTGGSDKLTFRSLGEPIVLDRVSLVASDSVLPAPAPVAVPDVELLPNTRNTILLEEGAGLTYGTRLDDRMIGTAGDDAFFGGRGNDIFVGGAGYNQADYEGVASDYTFVRNRDGSVTATGPGAGTDLLIDITGIWFRGDSTWRALDDLAVPADPADPDVPTDPLPPVSDFNIITAGASGGYLEGTDGNDRFIGGAGNDTFYGGAGNDRLEGGAGYNQADFSGARADYVFERLADGSVSAQHRATGAVDLLVDIDGTWFSGEARWYALADIAAQPVTPDPDHAYNMIMASAGGGYVRGTDANDHFMGGTGSDVFFAGPGDDLFEGGAGYNQLDLAGSSADYRFTKNPDGTVTVVSAAEGTDTLRDIDGVYFYAESRWFSVDELIARGDPSPEPVFNLILSKPNGGYIVGTDASDRFVGGKGQDIFYGGRGDDRYEGGADYNQVDFDGSRADYAFARNASGEITVSNDVYGTDVLVDIDGLWFRGEGKWYDISDMLVADMPAASAFGETMPDAHHDHGV</sequence>
<dbReference type="SUPFAM" id="SSF52266">
    <property type="entry name" value="SGNH hydrolase"/>
    <property type="match status" value="1"/>
</dbReference>
<evidence type="ECO:0000259" key="2">
    <source>
        <dbReference type="Pfam" id="PF13472"/>
    </source>
</evidence>